<keyword evidence="3" id="KW-1185">Reference proteome</keyword>
<protein>
    <recommendedName>
        <fullName evidence="1">RNase H type-1 domain-containing protein</fullName>
    </recommendedName>
</protein>
<evidence type="ECO:0000259" key="1">
    <source>
        <dbReference type="Pfam" id="PF13456"/>
    </source>
</evidence>
<dbReference type="EMBL" id="LXQA010350276">
    <property type="protein sequence ID" value="MCI45908.1"/>
    <property type="molecule type" value="Genomic_DNA"/>
</dbReference>
<dbReference type="AlphaFoldDB" id="A0A392SAN8"/>
<comment type="caution">
    <text evidence="2">The sequence shown here is derived from an EMBL/GenBank/DDBJ whole genome shotgun (WGS) entry which is preliminary data.</text>
</comment>
<dbReference type="GO" id="GO:0003676">
    <property type="term" value="F:nucleic acid binding"/>
    <property type="evidence" value="ECO:0007669"/>
    <property type="project" value="InterPro"/>
</dbReference>
<evidence type="ECO:0000313" key="2">
    <source>
        <dbReference type="EMBL" id="MCI45908.1"/>
    </source>
</evidence>
<sequence length="88" mass="9729">MRRDDGRCVGAATRTCNGSNDVNLAEATGLREVLRFVESNQLSNIIIELDAQSIVATSYARIFPRSNWGRILRNCSRVLDSLDNVSVS</sequence>
<feature type="domain" description="RNase H type-1" evidence="1">
    <location>
        <begin position="1"/>
        <end position="87"/>
    </location>
</feature>
<reference evidence="2 3" key="1">
    <citation type="journal article" date="2018" name="Front. Plant Sci.">
        <title>Red Clover (Trifolium pratense) and Zigzag Clover (T. medium) - A Picture of Genomic Similarities and Differences.</title>
        <authorList>
            <person name="Dluhosova J."/>
            <person name="Istvanek J."/>
            <person name="Nedelnik J."/>
            <person name="Repkova J."/>
        </authorList>
    </citation>
    <scope>NUCLEOTIDE SEQUENCE [LARGE SCALE GENOMIC DNA]</scope>
    <source>
        <strain evidence="3">cv. 10/8</strain>
        <tissue evidence="2">Leaf</tissue>
    </source>
</reference>
<dbReference type="Pfam" id="PF13456">
    <property type="entry name" value="RVT_3"/>
    <property type="match status" value="1"/>
</dbReference>
<name>A0A392SAN8_9FABA</name>
<organism evidence="2 3">
    <name type="scientific">Trifolium medium</name>
    <dbReference type="NCBI Taxonomy" id="97028"/>
    <lineage>
        <taxon>Eukaryota</taxon>
        <taxon>Viridiplantae</taxon>
        <taxon>Streptophyta</taxon>
        <taxon>Embryophyta</taxon>
        <taxon>Tracheophyta</taxon>
        <taxon>Spermatophyta</taxon>
        <taxon>Magnoliopsida</taxon>
        <taxon>eudicotyledons</taxon>
        <taxon>Gunneridae</taxon>
        <taxon>Pentapetalae</taxon>
        <taxon>rosids</taxon>
        <taxon>fabids</taxon>
        <taxon>Fabales</taxon>
        <taxon>Fabaceae</taxon>
        <taxon>Papilionoideae</taxon>
        <taxon>50 kb inversion clade</taxon>
        <taxon>NPAAA clade</taxon>
        <taxon>Hologalegina</taxon>
        <taxon>IRL clade</taxon>
        <taxon>Trifolieae</taxon>
        <taxon>Trifolium</taxon>
    </lineage>
</organism>
<proteinExistence type="predicted"/>
<dbReference type="GO" id="GO:0004523">
    <property type="term" value="F:RNA-DNA hybrid ribonuclease activity"/>
    <property type="evidence" value="ECO:0007669"/>
    <property type="project" value="InterPro"/>
</dbReference>
<accession>A0A392SAN8</accession>
<dbReference type="InterPro" id="IPR002156">
    <property type="entry name" value="RNaseH_domain"/>
</dbReference>
<dbReference type="Proteomes" id="UP000265520">
    <property type="component" value="Unassembled WGS sequence"/>
</dbReference>
<evidence type="ECO:0000313" key="3">
    <source>
        <dbReference type="Proteomes" id="UP000265520"/>
    </source>
</evidence>